<organism evidence="7 8">
    <name type="scientific">Deinococcus rubellus</name>
    <dbReference type="NCBI Taxonomy" id="1889240"/>
    <lineage>
        <taxon>Bacteria</taxon>
        <taxon>Thermotogati</taxon>
        <taxon>Deinococcota</taxon>
        <taxon>Deinococci</taxon>
        <taxon>Deinococcales</taxon>
        <taxon>Deinococcaceae</taxon>
        <taxon>Deinococcus</taxon>
    </lineage>
</organism>
<dbReference type="CDD" id="cd00353">
    <property type="entry name" value="Ribosomal_S15p_S13e"/>
    <property type="match status" value="1"/>
</dbReference>
<dbReference type="Gene3D" id="6.10.250.3130">
    <property type="match status" value="1"/>
</dbReference>
<feature type="compositionally biased region" description="Basic and acidic residues" evidence="6">
    <location>
        <begin position="1"/>
        <end position="18"/>
    </location>
</feature>
<evidence type="ECO:0000313" key="8">
    <source>
        <dbReference type="Proteomes" id="UP001060261"/>
    </source>
</evidence>
<dbReference type="InterPro" id="IPR005290">
    <property type="entry name" value="Ribosomal_uS15_bac-type"/>
</dbReference>
<comment type="function">
    <text evidence="3 5">One of the primary rRNA binding proteins, it binds directly to 16S rRNA where it helps nucleate assembly of the platform of the 30S subunit by binding and bridging several RNA helices of the 16S rRNA.</text>
</comment>
<feature type="region of interest" description="Disordered" evidence="6">
    <location>
        <begin position="1"/>
        <end position="23"/>
    </location>
</feature>
<protein>
    <recommendedName>
        <fullName evidence="3">Small ribosomal subunit protein uS15</fullName>
    </recommendedName>
</protein>
<dbReference type="Pfam" id="PF00312">
    <property type="entry name" value="Ribosomal_S15"/>
    <property type="match status" value="1"/>
</dbReference>
<sequence>MDAAHRKEIMNTHGKNEQDTGSTSVQIALLSDRISNLSNHLATNKKDKHGQRGLQLMNGKRRRLLKYLEGKDYDAYIALTNTLGIRRGQRIVR</sequence>
<dbReference type="PANTHER" id="PTHR23321:SF26">
    <property type="entry name" value="SMALL RIBOSOMAL SUBUNIT PROTEIN US15M"/>
    <property type="match status" value="1"/>
</dbReference>
<dbReference type="SMART" id="SM01387">
    <property type="entry name" value="Ribosomal_S15"/>
    <property type="match status" value="1"/>
</dbReference>
<dbReference type="Gene3D" id="1.10.287.10">
    <property type="entry name" value="S15/NS1, RNA-binding"/>
    <property type="match status" value="1"/>
</dbReference>
<dbReference type="HAMAP" id="MF_01343_B">
    <property type="entry name" value="Ribosomal_uS15_B"/>
    <property type="match status" value="1"/>
</dbReference>
<name>A0ABY5YGP7_9DEIO</name>
<proteinExistence type="inferred from homology"/>
<accession>A0ABY5YGP7</accession>
<keyword evidence="8" id="KW-1185">Reference proteome</keyword>
<evidence type="ECO:0000256" key="3">
    <source>
        <dbReference type="HAMAP-Rule" id="MF_01343"/>
    </source>
</evidence>
<evidence type="ECO:0000256" key="6">
    <source>
        <dbReference type="SAM" id="MobiDB-lite"/>
    </source>
</evidence>
<keyword evidence="3 5" id="KW-0694">RNA-binding</keyword>
<dbReference type="PROSITE" id="PS00362">
    <property type="entry name" value="RIBOSOMAL_S15"/>
    <property type="match status" value="1"/>
</dbReference>
<dbReference type="SUPFAM" id="SSF47060">
    <property type="entry name" value="S15/NS1 RNA-binding domain"/>
    <property type="match status" value="1"/>
</dbReference>
<comment type="subunit">
    <text evidence="3">Part of the 30S ribosomal subunit. Forms a bridge to the 50S subunit in the 70S ribosome, contacting the 23S rRNA.</text>
</comment>
<gene>
    <name evidence="3 7" type="primary">rpsO</name>
    <name evidence="7" type="ORF">N0D28_00960</name>
</gene>
<evidence type="ECO:0000256" key="4">
    <source>
        <dbReference type="RuleBase" id="RU003919"/>
    </source>
</evidence>
<dbReference type="PANTHER" id="PTHR23321">
    <property type="entry name" value="RIBOSOMAL PROTEIN S15, BACTERIAL AND ORGANELLAR"/>
    <property type="match status" value="1"/>
</dbReference>
<dbReference type="InterPro" id="IPR009068">
    <property type="entry name" value="uS15_NS1_RNA-bd_sf"/>
</dbReference>
<dbReference type="NCBIfam" id="TIGR00952">
    <property type="entry name" value="S15_bact"/>
    <property type="match status" value="1"/>
</dbReference>
<comment type="function">
    <text evidence="3">Forms an intersubunit bridge (bridge B4) with the 23S rRNA of the 50S subunit in the ribosome.</text>
</comment>
<reference evidence="7" key="1">
    <citation type="submission" date="2022-09" db="EMBL/GenBank/DDBJ databases">
        <title>genome sequence of Deinococcus rubellus.</title>
        <authorList>
            <person name="Srinivasan S."/>
        </authorList>
    </citation>
    <scope>NUCLEOTIDE SEQUENCE</scope>
    <source>
        <strain evidence="7">Ant6</strain>
    </source>
</reference>
<evidence type="ECO:0000313" key="7">
    <source>
        <dbReference type="EMBL" id="UWX64280.1"/>
    </source>
</evidence>
<comment type="similarity">
    <text evidence="3 4">Belongs to the universal ribosomal protein uS15 family.</text>
</comment>
<keyword evidence="3 5" id="KW-0699">rRNA-binding</keyword>
<dbReference type="EMBL" id="CP104213">
    <property type="protein sequence ID" value="UWX64280.1"/>
    <property type="molecule type" value="Genomic_DNA"/>
</dbReference>
<dbReference type="Proteomes" id="UP001060261">
    <property type="component" value="Chromosome"/>
</dbReference>
<keyword evidence="1 3" id="KW-0689">Ribosomal protein</keyword>
<dbReference type="GO" id="GO:0005840">
    <property type="term" value="C:ribosome"/>
    <property type="evidence" value="ECO:0007669"/>
    <property type="project" value="UniProtKB-KW"/>
</dbReference>
<evidence type="ECO:0000256" key="5">
    <source>
        <dbReference type="RuleBase" id="RU004524"/>
    </source>
</evidence>
<keyword evidence="2 3" id="KW-0687">Ribonucleoprotein</keyword>
<dbReference type="InterPro" id="IPR000589">
    <property type="entry name" value="Ribosomal_uS15"/>
</dbReference>
<dbReference type="RefSeq" id="WP_260560555.1">
    <property type="nucleotide sequence ID" value="NZ_BAABEC010000077.1"/>
</dbReference>
<evidence type="ECO:0000256" key="2">
    <source>
        <dbReference type="ARBA" id="ARBA00023274"/>
    </source>
</evidence>
<evidence type="ECO:0000256" key="1">
    <source>
        <dbReference type="ARBA" id="ARBA00022980"/>
    </source>
</evidence>